<accession>A0A161K6E4</accession>
<keyword evidence="1" id="KW-0560">Oxidoreductase</keyword>
<name>A0A161K6E4_9ZZZZ</name>
<dbReference type="Pfam" id="PF05721">
    <property type="entry name" value="PhyH"/>
    <property type="match status" value="1"/>
</dbReference>
<reference evidence="1" key="1">
    <citation type="submission" date="2015-10" db="EMBL/GenBank/DDBJ databases">
        <authorList>
            <person name="Gilbert D.G."/>
        </authorList>
    </citation>
    <scope>NUCLEOTIDE SEQUENCE</scope>
</reference>
<evidence type="ECO:0000313" key="1">
    <source>
        <dbReference type="EMBL" id="CUS53031.1"/>
    </source>
</evidence>
<dbReference type="PANTHER" id="PTHR20883">
    <property type="entry name" value="PHYTANOYL-COA DIOXYGENASE DOMAIN CONTAINING 1"/>
    <property type="match status" value="1"/>
</dbReference>
<dbReference type="Gene3D" id="2.60.120.620">
    <property type="entry name" value="q2cbj1_9rhob like domain"/>
    <property type="match status" value="1"/>
</dbReference>
<proteinExistence type="predicted"/>
<gene>
    <name evidence="1" type="ORF">MGWOODY_XGa2708</name>
</gene>
<dbReference type="GO" id="GO:0016491">
    <property type="term" value="F:oxidoreductase activity"/>
    <property type="evidence" value="ECO:0007669"/>
    <property type="project" value="UniProtKB-KW"/>
</dbReference>
<sequence length="257" mass="28614">MQLSAAQLSELRHSGYLILPGLFSETEVELLHSRLPTLFADGDPSNIAERSSGQVRTSMGLHLRDDLYARLVRHPKLFEPAQQILCEPLYIQQVKVNVKAAFSGEVWQWHYDFATHRQEDGVPQPLALNLHVFLEDVTEFNGPLWFIPGSHLLGEHPASLDTSSTSYPLWVVDNTIITDLVRRNGIVSATGGKGTALIFHDTLLHASPNNMSPWDRAIFSLILNPVSNAYTKTARPDYKHHQDLTPVTALPVNGLGI</sequence>
<dbReference type="EC" id="1.17.-.-" evidence="1"/>
<protein>
    <submittedName>
        <fullName evidence="1">Ectoine hydroxylase # EctD</fullName>
        <ecNumber evidence="1">1.17.-.-</ecNumber>
    </submittedName>
</protein>
<dbReference type="EMBL" id="CZRL01000094">
    <property type="protein sequence ID" value="CUS53031.1"/>
    <property type="molecule type" value="Genomic_DNA"/>
</dbReference>
<organism evidence="1">
    <name type="scientific">hydrothermal vent metagenome</name>
    <dbReference type="NCBI Taxonomy" id="652676"/>
    <lineage>
        <taxon>unclassified sequences</taxon>
        <taxon>metagenomes</taxon>
        <taxon>ecological metagenomes</taxon>
    </lineage>
</organism>
<dbReference type="InterPro" id="IPR008775">
    <property type="entry name" value="Phytyl_CoA_dOase-like"/>
</dbReference>
<dbReference type="GO" id="GO:0046872">
    <property type="term" value="F:metal ion binding"/>
    <property type="evidence" value="ECO:0007669"/>
    <property type="project" value="UniProtKB-ARBA"/>
</dbReference>
<dbReference type="AlphaFoldDB" id="A0A161K6E4"/>
<dbReference type="PANTHER" id="PTHR20883:SF48">
    <property type="entry name" value="ECTOINE DIOXYGENASE"/>
    <property type="match status" value="1"/>
</dbReference>
<dbReference type="SUPFAM" id="SSF51197">
    <property type="entry name" value="Clavaminate synthase-like"/>
    <property type="match status" value="1"/>
</dbReference>